<dbReference type="PANTHER" id="PTHR22907">
    <property type="entry name" value="GH04558P"/>
    <property type="match status" value="1"/>
</dbReference>
<evidence type="ECO:0000259" key="3">
    <source>
        <dbReference type="PROSITE" id="PS51034"/>
    </source>
</evidence>
<organism evidence="4 5">
    <name type="scientific">Gnathostoma spinigerum</name>
    <dbReference type="NCBI Taxonomy" id="75299"/>
    <lineage>
        <taxon>Eukaryota</taxon>
        <taxon>Metazoa</taxon>
        <taxon>Ecdysozoa</taxon>
        <taxon>Nematoda</taxon>
        <taxon>Chromadorea</taxon>
        <taxon>Rhabditida</taxon>
        <taxon>Spirurina</taxon>
        <taxon>Gnathostomatomorpha</taxon>
        <taxon>Gnathostomatoidea</taxon>
        <taxon>Gnathostomatidae</taxon>
        <taxon>Gnathostoma</taxon>
    </lineage>
</organism>
<feature type="domain" description="ZP" evidence="3">
    <location>
        <begin position="3"/>
        <end position="143"/>
    </location>
</feature>
<proteinExistence type="predicted"/>
<gene>
    <name evidence="4" type="ORF">AB6A40_003901</name>
</gene>
<dbReference type="AlphaFoldDB" id="A0ABD6EKG2"/>
<evidence type="ECO:0000313" key="4">
    <source>
        <dbReference type="EMBL" id="MFH4977192.1"/>
    </source>
</evidence>
<sequence>MLQCSKTRAFINFKTNAPFQGHIFTVGREKNMDCQADYLTNLATTTIFNLPFRQCFQRFIWKDRITYVTNVVFSFHPIVITNSTRIFRIECEQSRGGNKQLRSSSNLPPPCTYDVRAETTHLSEYVTGDILHHIWNCTDPFYS</sequence>
<protein>
    <recommendedName>
        <fullName evidence="3">ZP domain-containing protein</fullName>
    </recommendedName>
</protein>
<dbReference type="Pfam" id="PF25057">
    <property type="entry name" value="CUT_N"/>
    <property type="match status" value="1"/>
</dbReference>
<dbReference type="InterPro" id="IPR001507">
    <property type="entry name" value="ZP_dom"/>
</dbReference>
<dbReference type="EMBL" id="JBGFUD010002125">
    <property type="protein sequence ID" value="MFH4977192.1"/>
    <property type="molecule type" value="Genomic_DNA"/>
</dbReference>
<name>A0ABD6EKG2_9BILA</name>
<evidence type="ECO:0000313" key="5">
    <source>
        <dbReference type="Proteomes" id="UP001608902"/>
    </source>
</evidence>
<evidence type="ECO:0000256" key="2">
    <source>
        <dbReference type="ARBA" id="ARBA00022729"/>
    </source>
</evidence>
<evidence type="ECO:0000256" key="1">
    <source>
        <dbReference type="ARBA" id="ARBA00022460"/>
    </source>
</evidence>
<keyword evidence="2" id="KW-0732">Signal</keyword>
<dbReference type="GO" id="GO:0042302">
    <property type="term" value="F:structural constituent of cuticle"/>
    <property type="evidence" value="ECO:0007669"/>
    <property type="project" value="UniProtKB-KW"/>
</dbReference>
<reference evidence="4 5" key="1">
    <citation type="submission" date="2024-08" db="EMBL/GenBank/DDBJ databases">
        <title>Gnathostoma spinigerum genome.</title>
        <authorList>
            <person name="Gonzalez-Bertolin B."/>
            <person name="Monzon S."/>
            <person name="Zaballos A."/>
            <person name="Jimenez P."/>
            <person name="Dekumyoy P."/>
            <person name="Varona S."/>
            <person name="Cuesta I."/>
            <person name="Sumanam S."/>
            <person name="Adisakwattana P."/>
            <person name="Gasser R.B."/>
            <person name="Hernandez-Gonzalez A."/>
            <person name="Young N.D."/>
            <person name="Perteguer M.J."/>
        </authorList>
    </citation>
    <scope>NUCLEOTIDE SEQUENCE [LARGE SCALE GENOMIC DNA]</scope>
    <source>
        <strain evidence="4">AL3</strain>
        <tissue evidence="4">Liver</tissue>
    </source>
</reference>
<dbReference type="InterPro" id="IPR056953">
    <property type="entry name" value="CUT_N"/>
</dbReference>
<dbReference type="PANTHER" id="PTHR22907:SF54">
    <property type="entry name" value="GH04558P"/>
    <property type="match status" value="1"/>
</dbReference>
<comment type="caution">
    <text evidence="4">The sequence shown here is derived from an EMBL/GenBank/DDBJ whole genome shotgun (WGS) entry which is preliminary data.</text>
</comment>
<keyword evidence="5" id="KW-1185">Reference proteome</keyword>
<dbReference type="InterPro" id="IPR051962">
    <property type="entry name" value="Cuticlin"/>
</dbReference>
<accession>A0ABD6EKG2</accession>
<dbReference type="PROSITE" id="PS51034">
    <property type="entry name" value="ZP_2"/>
    <property type="match status" value="1"/>
</dbReference>
<dbReference type="Proteomes" id="UP001608902">
    <property type="component" value="Unassembled WGS sequence"/>
</dbReference>
<keyword evidence="1" id="KW-0193">Cuticle</keyword>